<evidence type="ECO:0000313" key="3">
    <source>
        <dbReference type="Proteomes" id="UP000295136"/>
    </source>
</evidence>
<dbReference type="EMBL" id="SMLD01000008">
    <property type="protein sequence ID" value="TDE58596.1"/>
    <property type="molecule type" value="Genomic_DNA"/>
</dbReference>
<organism evidence="2 3">
    <name type="scientific">Nonomuraea mesophila</name>
    <dbReference type="NCBI Taxonomy" id="2530382"/>
    <lineage>
        <taxon>Bacteria</taxon>
        <taxon>Bacillati</taxon>
        <taxon>Actinomycetota</taxon>
        <taxon>Actinomycetes</taxon>
        <taxon>Streptosporangiales</taxon>
        <taxon>Streptosporangiaceae</taxon>
        <taxon>Nonomuraea</taxon>
    </lineage>
</organism>
<feature type="compositionally biased region" description="Low complexity" evidence="1">
    <location>
        <begin position="30"/>
        <end position="43"/>
    </location>
</feature>
<keyword evidence="3" id="KW-1185">Reference proteome</keyword>
<gene>
    <name evidence="2" type="ORF">E1295_04985</name>
</gene>
<comment type="caution">
    <text evidence="2">The sequence shown here is derived from an EMBL/GenBank/DDBJ whole genome shotgun (WGS) entry which is preliminary data.</text>
</comment>
<protein>
    <submittedName>
        <fullName evidence="2">Uncharacterized protein</fullName>
    </submittedName>
</protein>
<evidence type="ECO:0000256" key="1">
    <source>
        <dbReference type="SAM" id="MobiDB-lite"/>
    </source>
</evidence>
<feature type="region of interest" description="Disordered" evidence="1">
    <location>
        <begin position="22"/>
        <end position="51"/>
    </location>
</feature>
<dbReference type="AlphaFoldDB" id="A0A4V2ZBR8"/>
<proteinExistence type="predicted"/>
<reference evidence="2 3" key="1">
    <citation type="submission" date="2019-03" db="EMBL/GenBank/DDBJ databases">
        <title>Draft genome sequences of novel Actinobacteria.</title>
        <authorList>
            <person name="Sahin N."/>
            <person name="Ay H."/>
            <person name="Saygin H."/>
        </authorList>
    </citation>
    <scope>NUCLEOTIDE SEQUENCE [LARGE SCALE GENOMIC DNA]</scope>
    <source>
        <strain evidence="2 3">6K102</strain>
    </source>
</reference>
<evidence type="ECO:0000313" key="2">
    <source>
        <dbReference type="EMBL" id="TDE58596.1"/>
    </source>
</evidence>
<name>A0A4V2ZBR8_9ACTN</name>
<dbReference type="RefSeq" id="WP_132628467.1">
    <property type="nucleotide sequence ID" value="NZ_SMLD01000008.1"/>
</dbReference>
<accession>A0A4V2ZBR8</accession>
<dbReference type="PROSITE" id="PS51257">
    <property type="entry name" value="PROKAR_LIPOPROTEIN"/>
    <property type="match status" value="1"/>
</dbReference>
<sequence>MGQKPRIGLSLTLVAALGTAGCASGETPEPSAAATQARPSAASPAPPTTAAPHLVPWIDRVCAATRLFRDKPKAPSKRALDDSVPDRVAGDFAALALLEMASHLNFVADTTRASAELLEDAGPGPVEGGAEMIAGYRGALRKLLPKVERHRIKKKKDYDGIGKKVRQVSKLVAALKTGGPDLDSLVDRDPALAKAYAEAVNCGDDGMFPRPGEGVPTPKPG</sequence>
<dbReference type="Proteomes" id="UP000295136">
    <property type="component" value="Unassembled WGS sequence"/>
</dbReference>